<evidence type="ECO:0000313" key="3">
    <source>
        <dbReference type="EMBL" id="SDG66009.1"/>
    </source>
</evidence>
<evidence type="ECO:0000256" key="1">
    <source>
        <dbReference type="SAM" id="MobiDB-lite"/>
    </source>
</evidence>
<organism evidence="4 6">
    <name type="scientific">Prevotella communis</name>
    <dbReference type="NCBI Taxonomy" id="2913614"/>
    <lineage>
        <taxon>Bacteria</taxon>
        <taxon>Pseudomonadati</taxon>
        <taxon>Bacteroidota</taxon>
        <taxon>Bacteroidia</taxon>
        <taxon>Bacteroidales</taxon>
        <taxon>Prevotellaceae</taxon>
        <taxon>Prevotella</taxon>
    </lineage>
</organism>
<feature type="region of interest" description="Disordered" evidence="1">
    <location>
        <begin position="66"/>
        <end position="164"/>
    </location>
</feature>
<name>A0A1H0I0L3_9BACT</name>
<keyword evidence="5" id="KW-1185">Reference proteome</keyword>
<dbReference type="InterPro" id="IPR032612">
    <property type="entry name" value="DUF4890"/>
</dbReference>
<feature type="compositionally biased region" description="Basic and acidic residues" evidence="1">
    <location>
        <begin position="155"/>
        <end position="164"/>
    </location>
</feature>
<dbReference type="RefSeq" id="WP_091816919.1">
    <property type="nucleotide sequence ID" value="NZ_FNCQ01000007.1"/>
</dbReference>
<feature type="signal peptide" evidence="2">
    <location>
        <begin position="1"/>
        <end position="20"/>
    </location>
</feature>
<keyword evidence="2" id="KW-0732">Signal</keyword>
<dbReference type="Proteomes" id="UP000198779">
    <property type="component" value="Unassembled WGS sequence"/>
</dbReference>
<dbReference type="STRING" id="645274.SAMN04487901_10726"/>
<dbReference type="EMBL" id="FNIW01000012">
    <property type="protein sequence ID" value="SDO24879.1"/>
    <property type="molecule type" value="Genomic_DNA"/>
</dbReference>
<sequence>MKKLVLTMIAMVTMSLGAMAQDTAQVRRQFNPEQMAKMRTDAVVKKYGLNDDQAKKLLDLNTRFAGKIRPMGPMGGQRRGGQRMQGDRPQRMNPDSLRAQGQRRGQGQRGGGFNREEMQKNMEDYNNELKSILTPEQYEAYQKDEQQNRRQFNGPRRERPTQRQ</sequence>
<dbReference type="Proteomes" id="UP000199134">
    <property type="component" value="Unassembled WGS sequence"/>
</dbReference>
<feature type="compositionally biased region" description="Basic and acidic residues" evidence="1">
    <location>
        <begin position="114"/>
        <end position="123"/>
    </location>
</feature>
<evidence type="ECO:0000313" key="6">
    <source>
        <dbReference type="Proteomes" id="UP000199134"/>
    </source>
</evidence>
<dbReference type="Pfam" id="PF16231">
    <property type="entry name" value="DUF4890"/>
    <property type="match status" value="1"/>
</dbReference>
<evidence type="ECO:0000256" key="2">
    <source>
        <dbReference type="SAM" id="SignalP"/>
    </source>
</evidence>
<accession>A0A1H0I0L3</accession>
<evidence type="ECO:0000313" key="4">
    <source>
        <dbReference type="EMBL" id="SDO24879.1"/>
    </source>
</evidence>
<dbReference type="OrthoDB" id="1070285at2"/>
<accession>A0A1G7W2S2</accession>
<reference evidence="4 5" key="2">
    <citation type="submission" date="2016-10" db="EMBL/GenBank/DDBJ databases">
        <authorList>
            <person name="Varghese N."/>
            <person name="Submissions S."/>
        </authorList>
    </citation>
    <scope>NUCLEOTIDE SEQUENCE</scope>
    <source>
        <strain evidence="4">BP1-145</strain>
        <strain evidence="5">BP1-148</strain>
    </source>
</reference>
<gene>
    <name evidence="4" type="ORF">SAMN04487900_11297</name>
    <name evidence="3" type="ORF">SAMN04487901_10726</name>
</gene>
<evidence type="ECO:0000313" key="5">
    <source>
        <dbReference type="Proteomes" id="UP000198779"/>
    </source>
</evidence>
<dbReference type="AlphaFoldDB" id="A0A1H0I0L3"/>
<reference evidence="3 6" key="1">
    <citation type="submission" date="2016-10" db="EMBL/GenBank/DDBJ databases">
        <authorList>
            <person name="de Groot N.N."/>
        </authorList>
    </citation>
    <scope>NUCLEOTIDE SEQUENCE [LARGE SCALE GENOMIC DNA]</scope>
    <source>
        <strain evidence="6">BP1-145</strain>
        <strain evidence="3">BP1-148</strain>
    </source>
</reference>
<evidence type="ECO:0008006" key="7">
    <source>
        <dbReference type="Google" id="ProtNLM"/>
    </source>
</evidence>
<dbReference type="EMBL" id="FNCQ01000007">
    <property type="protein sequence ID" value="SDG66009.1"/>
    <property type="molecule type" value="Genomic_DNA"/>
</dbReference>
<feature type="chain" id="PRO_5041051329" description="DUF4890 domain-containing protein" evidence="2">
    <location>
        <begin position="21"/>
        <end position="164"/>
    </location>
</feature>
<protein>
    <recommendedName>
        <fullName evidence="7">DUF4890 domain-containing protein</fullName>
    </recommendedName>
</protein>
<proteinExistence type="predicted"/>